<feature type="chain" id="PRO_5009193466" evidence="2">
    <location>
        <begin position="21"/>
        <end position="628"/>
    </location>
</feature>
<sequence length="628" mass="70849">MATTAMLSSIISLLFPAKRGQTEDNPLPLKAVPGLTTLLDVALFRSVEGQLTGTIASSHSLLACWLDIKHEARIGSNVTGVGLHGIRNGILESKERCETGRRQPTIQRRKDCWESPRIYCPDFVWADDVYFACQKWIRNIDKHPLVEISYYIKHRDNPSVIDPASILTDTSPQGNTGTSSKSTKGSGSKSKSSSKNSNNTSSDHPQRGQQQRRRRKQEQEEKERPSQQWKLRPKVSESWVELENHVLVLVKLVQQDLPLRLYQFKAAMEAEAVVTKRLYLVKCEYRAPFRSLLESHQNLLRAPPMELVDCYLNEQQKQQDNSSSNKESSPSSPEDIKAELMAKLKTPELVELLSLEMEAEKLELDMGKALFPFSELARTISHKRISLDSVIGIVELSELPSLRETVRRLGYVLCRTVGSETSTGIRPIFLDLLMVPRDDAFSTKGGIFDALSFRTSTTLEERIDQFLSELTILSNLVSPCTNDLPPALNIDLSSSVTKGCTEQYDPELLKCQLLDWFAIVDRQHLLHKNQKELPEEIRRAEMKLSIAGASHQSLKKIKEQLEMLEGIKTERFEILKEMVEEVCLREMNLYVSLTGPGPQQVLELKETRYAPGLFGIPLELAGETLPIG</sequence>
<proteinExistence type="predicted"/>
<evidence type="ECO:0000313" key="3">
    <source>
        <dbReference type="EMBL" id="OEU20945.1"/>
    </source>
</evidence>
<dbReference type="EMBL" id="KV784354">
    <property type="protein sequence ID" value="OEU20945.1"/>
    <property type="molecule type" value="Genomic_DNA"/>
</dbReference>
<gene>
    <name evidence="3" type="ORF">FRACYDRAFT_234576</name>
</gene>
<feature type="signal peptide" evidence="2">
    <location>
        <begin position="1"/>
        <end position="20"/>
    </location>
</feature>
<dbReference type="InParanoid" id="A0A1E7FS63"/>
<feature type="compositionally biased region" description="Low complexity" evidence="1">
    <location>
        <begin position="315"/>
        <end position="333"/>
    </location>
</feature>
<evidence type="ECO:0000256" key="2">
    <source>
        <dbReference type="SAM" id="SignalP"/>
    </source>
</evidence>
<evidence type="ECO:0000313" key="4">
    <source>
        <dbReference type="Proteomes" id="UP000095751"/>
    </source>
</evidence>
<organism evidence="3 4">
    <name type="scientific">Fragilariopsis cylindrus CCMP1102</name>
    <dbReference type="NCBI Taxonomy" id="635003"/>
    <lineage>
        <taxon>Eukaryota</taxon>
        <taxon>Sar</taxon>
        <taxon>Stramenopiles</taxon>
        <taxon>Ochrophyta</taxon>
        <taxon>Bacillariophyta</taxon>
        <taxon>Bacillariophyceae</taxon>
        <taxon>Bacillariophycidae</taxon>
        <taxon>Bacillariales</taxon>
        <taxon>Bacillariaceae</taxon>
        <taxon>Fragilariopsis</taxon>
    </lineage>
</organism>
<dbReference type="Proteomes" id="UP000095751">
    <property type="component" value="Unassembled WGS sequence"/>
</dbReference>
<name>A0A1E7FS63_9STRA</name>
<keyword evidence="4" id="KW-1185">Reference proteome</keyword>
<reference evidence="3 4" key="1">
    <citation type="submission" date="2016-09" db="EMBL/GenBank/DDBJ databases">
        <title>Extensive genetic diversity and differential bi-allelic expression allows diatom success in the polar Southern Ocean.</title>
        <authorList>
            <consortium name="DOE Joint Genome Institute"/>
            <person name="Mock T."/>
            <person name="Otillar R.P."/>
            <person name="Strauss J."/>
            <person name="Dupont C."/>
            <person name="Frickenhaus S."/>
            <person name="Maumus F."/>
            <person name="Mcmullan M."/>
            <person name="Sanges R."/>
            <person name="Schmutz J."/>
            <person name="Toseland A."/>
            <person name="Valas R."/>
            <person name="Veluchamy A."/>
            <person name="Ward B.J."/>
            <person name="Allen A."/>
            <person name="Barry K."/>
            <person name="Falciatore A."/>
            <person name="Ferrante M."/>
            <person name="Fortunato A.E."/>
            <person name="Gloeckner G."/>
            <person name="Gruber A."/>
            <person name="Hipkin R."/>
            <person name="Janech M."/>
            <person name="Kroth P."/>
            <person name="Leese F."/>
            <person name="Lindquist E."/>
            <person name="Lyon B.R."/>
            <person name="Martin J."/>
            <person name="Mayer C."/>
            <person name="Parker M."/>
            <person name="Quesneville H."/>
            <person name="Raymond J."/>
            <person name="Uhlig C."/>
            <person name="Valentin K.U."/>
            <person name="Worden A.Z."/>
            <person name="Armbrust E.V."/>
            <person name="Bowler C."/>
            <person name="Green B."/>
            <person name="Moulton V."/>
            <person name="Van Oosterhout C."/>
            <person name="Grigoriev I."/>
        </authorList>
    </citation>
    <scope>NUCLEOTIDE SEQUENCE [LARGE SCALE GENOMIC DNA]</scope>
    <source>
        <strain evidence="3 4">CCMP1102</strain>
    </source>
</reference>
<feature type="region of interest" description="Disordered" evidence="1">
    <location>
        <begin position="163"/>
        <end position="230"/>
    </location>
</feature>
<evidence type="ECO:0000256" key="1">
    <source>
        <dbReference type="SAM" id="MobiDB-lite"/>
    </source>
</evidence>
<feature type="region of interest" description="Disordered" evidence="1">
    <location>
        <begin position="315"/>
        <end position="335"/>
    </location>
</feature>
<dbReference type="KEGG" id="fcy:FRACYDRAFT_234576"/>
<protein>
    <submittedName>
        <fullName evidence="3">Uncharacterized protein</fullName>
    </submittedName>
</protein>
<keyword evidence="2" id="KW-0732">Signal</keyword>
<accession>A0A1E7FS63</accession>
<dbReference type="OrthoDB" id="43834at2759"/>
<dbReference type="AlphaFoldDB" id="A0A1E7FS63"/>
<feature type="compositionally biased region" description="Low complexity" evidence="1">
    <location>
        <begin position="174"/>
        <end position="202"/>
    </location>
</feature>